<feature type="transmembrane region" description="Helical" evidence="5">
    <location>
        <begin position="180"/>
        <end position="205"/>
    </location>
</feature>
<organism evidence="7 8">
    <name type="scientific">Hufsiella arboris</name>
    <dbReference type="NCBI Taxonomy" id="2695275"/>
    <lineage>
        <taxon>Bacteria</taxon>
        <taxon>Pseudomonadati</taxon>
        <taxon>Bacteroidota</taxon>
        <taxon>Sphingobacteriia</taxon>
        <taxon>Sphingobacteriales</taxon>
        <taxon>Sphingobacteriaceae</taxon>
        <taxon>Hufsiella</taxon>
    </lineage>
</organism>
<dbReference type="EMBL" id="WVHT01000004">
    <property type="protein sequence ID" value="MXV51516.1"/>
    <property type="molecule type" value="Genomic_DNA"/>
</dbReference>
<proteinExistence type="predicted"/>
<comment type="subcellular location">
    <subcellularLocation>
        <location evidence="1">Membrane</location>
        <topology evidence="1">Multi-pass membrane protein</topology>
    </subcellularLocation>
</comment>
<dbReference type="GO" id="GO:0016020">
    <property type="term" value="C:membrane"/>
    <property type="evidence" value="ECO:0007669"/>
    <property type="project" value="UniProtKB-SubCell"/>
</dbReference>
<keyword evidence="8" id="KW-1185">Reference proteome</keyword>
<feature type="transmembrane region" description="Helical" evidence="5">
    <location>
        <begin position="99"/>
        <end position="123"/>
    </location>
</feature>
<evidence type="ECO:0000256" key="1">
    <source>
        <dbReference type="ARBA" id="ARBA00004141"/>
    </source>
</evidence>
<dbReference type="Pfam" id="PF04893">
    <property type="entry name" value="Yip1"/>
    <property type="match status" value="1"/>
</dbReference>
<evidence type="ECO:0000256" key="4">
    <source>
        <dbReference type="ARBA" id="ARBA00023136"/>
    </source>
</evidence>
<keyword evidence="3 5" id="KW-1133">Transmembrane helix</keyword>
<protein>
    <recommendedName>
        <fullName evidence="6">Yip1 domain-containing protein</fullName>
    </recommendedName>
</protein>
<evidence type="ECO:0000256" key="2">
    <source>
        <dbReference type="ARBA" id="ARBA00022692"/>
    </source>
</evidence>
<comment type="caution">
    <text evidence="7">The sequence shown here is derived from an EMBL/GenBank/DDBJ whole genome shotgun (WGS) entry which is preliminary data.</text>
</comment>
<feature type="transmembrane region" description="Helical" evidence="5">
    <location>
        <begin position="33"/>
        <end position="55"/>
    </location>
</feature>
<evidence type="ECO:0000313" key="8">
    <source>
        <dbReference type="Proteomes" id="UP000466586"/>
    </source>
</evidence>
<feature type="transmembrane region" description="Helical" evidence="5">
    <location>
        <begin position="143"/>
        <end position="168"/>
    </location>
</feature>
<feature type="domain" description="Yip1" evidence="6">
    <location>
        <begin position="11"/>
        <end position="196"/>
    </location>
</feature>
<dbReference type="RefSeq" id="WP_160844683.1">
    <property type="nucleotide sequence ID" value="NZ_WVHT01000004.1"/>
</dbReference>
<evidence type="ECO:0000256" key="3">
    <source>
        <dbReference type="ARBA" id="ARBA00022989"/>
    </source>
</evidence>
<keyword evidence="4 5" id="KW-0472">Membrane</keyword>
<name>A0A7K1YAB1_9SPHI</name>
<dbReference type="AlphaFoldDB" id="A0A7K1YAB1"/>
<dbReference type="Proteomes" id="UP000466586">
    <property type="component" value="Unassembled WGS sequence"/>
</dbReference>
<feature type="transmembrane region" description="Helical" evidence="5">
    <location>
        <begin position="61"/>
        <end position="87"/>
    </location>
</feature>
<keyword evidence="2 5" id="KW-0812">Transmembrane</keyword>
<evidence type="ECO:0000259" key="6">
    <source>
        <dbReference type="Pfam" id="PF04893"/>
    </source>
</evidence>
<reference evidence="7 8" key="1">
    <citation type="submission" date="2019-11" db="EMBL/GenBank/DDBJ databases">
        <title>Pedobacter sp. HMF7647 Genome sequencing and assembly.</title>
        <authorList>
            <person name="Kang H."/>
            <person name="Kim H."/>
            <person name="Joh K."/>
        </authorList>
    </citation>
    <scope>NUCLEOTIDE SEQUENCE [LARGE SCALE GENOMIC DNA]</scope>
    <source>
        <strain evidence="7 8">HMF7647</strain>
    </source>
</reference>
<evidence type="ECO:0000256" key="5">
    <source>
        <dbReference type="SAM" id="Phobius"/>
    </source>
</evidence>
<gene>
    <name evidence="7" type="ORF">GS399_11090</name>
</gene>
<dbReference type="InterPro" id="IPR006977">
    <property type="entry name" value="Yip1_dom"/>
</dbReference>
<sequence length="206" mass="22303">MDETYKSVIAQLLFGPRKAFDVILRDNLNKYQLLFITLAGISNSFGRAIGIGNSYTLPVKLIFIICTGILIGLIIPNILAATISFTGKWFGGAATPKQVLLVISFALIPVACFLGINIVRLLIFGGALFGSNFNAFNSGSVAGYFFLITHYIQAFLIVPYAILLFVGLSEAQGFPFWKSILNVLVACLLIVVPMMLMVVLVMVVAG</sequence>
<evidence type="ECO:0000313" key="7">
    <source>
        <dbReference type="EMBL" id="MXV51516.1"/>
    </source>
</evidence>
<accession>A0A7K1YAB1</accession>